<dbReference type="GO" id="GO:0030894">
    <property type="term" value="C:replisome"/>
    <property type="evidence" value="ECO:0007669"/>
    <property type="project" value="TreeGrafter"/>
</dbReference>
<evidence type="ECO:0000313" key="16">
    <source>
        <dbReference type="Proteomes" id="UP000239747"/>
    </source>
</evidence>
<dbReference type="GO" id="GO:0043590">
    <property type="term" value="C:bacterial nucleoid"/>
    <property type="evidence" value="ECO:0007669"/>
    <property type="project" value="TreeGrafter"/>
</dbReference>
<evidence type="ECO:0000259" key="13">
    <source>
        <dbReference type="PROSITE" id="PS51192"/>
    </source>
</evidence>
<comment type="catalytic activity">
    <reaction evidence="9">
        <text>Couples ATP hydrolysis with the unwinding of duplex DNA by translocating in the 3'-5' direction.</text>
        <dbReference type="EC" id="5.6.2.4"/>
    </reaction>
</comment>
<keyword evidence="6" id="KW-0067">ATP-binding</keyword>
<keyword evidence="3" id="KW-0547">Nucleotide-binding</keyword>
<dbReference type="SUPFAM" id="SSF52540">
    <property type="entry name" value="P-loop containing nucleoside triphosphate hydrolases"/>
    <property type="match status" value="1"/>
</dbReference>
<evidence type="ECO:0000259" key="14">
    <source>
        <dbReference type="PROSITE" id="PS51194"/>
    </source>
</evidence>
<comment type="caution">
    <text evidence="15">The sequence shown here is derived from an EMBL/GenBank/DDBJ whole genome shotgun (WGS) entry which is preliminary data.</text>
</comment>
<evidence type="ECO:0000256" key="7">
    <source>
        <dbReference type="ARBA" id="ARBA00023125"/>
    </source>
</evidence>
<dbReference type="EMBL" id="MTPW01000001">
    <property type="protein sequence ID" value="PQJ32764.1"/>
    <property type="molecule type" value="Genomic_DNA"/>
</dbReference>
<keyword evidence="16" id="KW-1185">Reference proteome</keyword>
<evidence type="ECO:0000256" key="3">
    <source>
        <dbReference type="ARBA" id="ARBA00022741"/>
    </source>
</evidence>
<dbReference type="NCBIfam" id="TIGR00614">
    <property type="entry name" value="recQ_fam"/>
    <property type="match status" value="1"/>
</dbReference>
<evidence type="ECO:0000256" key="4">
    <source>
        <dbReference type="ARBA" id="ARBA00022801"/>
    </source>
</evidence>
<dbReference type="GO" id="GO:0046872">
    <property type="term" value="F:metal ion binding"/>
    <property type="evidence" value="ECO:0007669"/>
    <property type="project" value="UniProtKB-KW"/>
</dbReference>
<dbReference type="RefSeq" id="WP_105071829.1">
    <property type="nucleotide sequence ID" value="NZ_MTPW01000001.1"/>
</dbReference>
<dbReference type="OrthoDB" id="9763310at2"/>
<dbReference type="GO" id="GO:0016787">
    <property type="term" value="F:hydrolase activity"/>
    <property type="evidence" value="ECO:0007669"/>
    <property type="project" value="UniProtKB-KW"/>
</dbReference>
<dbReference type="GO" id="GO:0043138">
    <property type="term" value="F:3'-5' DNA helicase activity"/>
    <property type="evidence" value="ECO:0007669"/>
    <property type="project" value="UniProtKB-EC"/>
</dbReference>
<dbReference type="Gene3D" id="1.10.10.10">
    <property type="entry name" value="Winged helix-like DNA-binding domain superfamily/Winged helix DNA-binding domain"/>
    <property type="match status" value="1"/>
</dbReference>
<comment type="similarity">
    <text evidence="1">Belongs to the helicase family. RecQ subfamily.</text>
</comment>
<dbReference type="Pfam" id="PF00270">
    <property type="entry name" value="DEAD"/>
    <property type="match status" value="1"/>
</dbReference>
<dbReference type="GO" id="GO:0006310">
    <property type="term" value="P:DNA recombination"/>
    <property type="evidence" value="ECO:0007669"/>
    <property type="project" value="InterPro"/>
</dbReference>
<accession>A0A2S7UEB2</accession>
<evidence type="ECO:0000256" key="10">
    <source>
        <dbReference type="ARBA" id="ARBA00034808"/>
    </source>
</evidence>
<organism evidence="15 16">
    <name type="scientific">Nonlabens arenilitoris</name>
    <dbReference type="NCBI Taxonomy" id="1217969"/>
    <lineage>
        <taxon>Bacteria</taxon>
        <taxon>Pseudomonadati</taxon>
        <taxon>Bacteroidota</taxon>
        <taxon>Flavobacteriia</taxon>
        <taxon>Flavobacteriales</taxon>
        <taxon>Flavobacteriaceae</taxon>
        <taxon>Nonlabens</taxon>
    </lineage>
</organism>
<evidence type="ECO:0000256" key="12">
    <source>
        <dbReference type="ARBA" id="ARBA00044550"/>
    </source>
</evidence>
<dbReference type="InterPro" id="IPR027417">
    <property type="entry name" value="P-loop_NTPase"/>
</dbReference>
<evidence type="ECO:0000256" key="5">
    <source>
        <dbReference type="ARBA" id="ARBA00022806"/>
    </source>
</evidence>
<dbReference type="PANTHER" id="PTHR13710">
    <property type="entry name" value="DNA HELICASE RECQ FAMILY MEMBER"/>
    <property type="match status" value="1"/>
</dbReference>
<dbReference type="InterPro" id="IPR014001">
    <property type="entry name" value="Helicase_ATP-bd"/>
</dbReference>
<dbReference type="FunFam" id="3.40.50.300:FF:000296">
    <property type="entry name" value="ATP-dependent DNA helicase RecQ"/>
    <property type="match status" value="1"/>
</dbReference>
<reference evidence="15 16" key="1">
    <citation type="submission" date="2017-01" db="EMBL/GenBank/DDBJ databases">
        <title>Trade-off between light-utilization and light-protection in marine flavobacteria.</title>
        <authorList>
            <person name="Kumagai Y."/>
            <person name="Yoshizawa S."/>
            <person name="Kogure K."/>
            <person name="Iwasaki W."/>
        </authorList>
    </citation>
    <scope>NUCLEOTIDE SEQUENCE [LARGE SCALE GENOMIC DNA]</scope>
    <source>
        <strain evidence="15 16">KCTC 32109</strain>
    </source>
</reference>
<evidence type="ECO:0000256" key="11">
    <source>
        <dbReference type="ARBA" id="ARBA00044535"/>
    </source>
</evidence>
<keyword evidence="2" id="KW-0479">Metal-binding</keyword>
<dbReference type="InterPro" id="IPR011545">
    <property type="entry name" value="DEAD/DEAH_box_helicase_dom"/>
</dbReference>
<keyword evidence="8" id="KW-0413">Isomerase</keyword>
<evidence type="ECO:0000256" key="9">
    <source>
        <dbReference type="ARBA" id="ARBA00034617"/>
    </source>
</evidence>
<feature type="domain" description="Helicase ATP-binding" evidence="13">
    <location>
        <begin position="26"/>
        <end position="194"/>
    </location>
</feature>
<evidence type="ECO:0000313" key="15">
    <source>
        <dbReference type="EMBL" id="PQJ32764.1"/>
    </source>
</evidence>
<dbReference type="SMART" id="SM00490">
    <property type="entry name" value="HELICc"/>
    <property type="match status" value="1"/>
</dbReference>
<dbReference type="AlphaFoldDB" id="A0A2S7UEB2"/>
<dbReference type="Gene3D" id="3.40.50.300">
    <property type="entry name" value="P-loop containing nucleotide triphosphate hydrolases"/>
    <property type="match status" value="2"/>
</dbReference>
<dbReference type="InterPro" id="IPR001650">
    <property type="entry name" value="Helicase_C-like"/>
</dbReference>
<protein>
    <recommendedName>
        <fullName evidence="11">ATP-dependent DNA helicase RecQ</fullName>
        <ecNumber evidence="10">5.6.2.4</ecNumber>
    </recommendedName>
    <alternativeName>
        <fullName evidence="12">DNA 3'-5' helicase RecQ</fullName>
    </alternativeName>
</protein>
<dbReference type="PANTHER" id="PTHR13710:SF105">
    <property type="entry name" value="ATP-DEPENDENT DNA HELICASE Q1"/>
    <property type="match status" value="1"/>
</dbReference>
<gene>
    <name evidence="15" type="ORF">BST92_12925</name>
</gene>
<dbReference type="GO" id="GO:0005737">
    <property type="term" value="C:cytoplasm"/>
    <property type="evidence" value="ECO:0007669"/>
    <property type="project" value="TreeGrafter"/>
</dbReference>
<keyword evidence="5 15" id="KW-0347">Helicase</keyword>
<dbReference type="GO" id="GO:0003677">
    <property type="term" value="F:DNA binding"/>
    <property type="evidence" value="ECO:0007669"/>
    <property type="project" value="UniProtKB-KW"/>
</dbReference>
<evidence type="ECO:0000256" key="2">
    <source>
        <dbReference type="ARBA" id="ARBA00022723"/>
    </source>
</evidence>
<dbReference type="InterPro" id="IPR036388">
    <property type="entry name" value="WH-like_DNA-bd_sf"/>
</dbReference>
<dbReference type="GO" id="GO:0005524">
    <property type="term" value="F:ATP binding"/>
    <property type="evidence" value="ECO:0007669"/>
    <property type="project" value="UniProtKB-KW"/>
</dbReference>
<evidence type="ECO:0000256" key="6">
    <source>
        <dbReference type="ARBA" id="ARBA00022840"/>
    </source>
</evidence>
<dbReference type="GO" id="GO:0006281">
    <property type="term" value="P:DNA repair"/>
    <property type="evidence" value="ECO:0007669"/>
    <property type="project" value="TreeGrafter"/>
</dbReference>
<proteinExistence type="inferred from homology"/>
<dbReference type="InterPro" id="IPR004589">
    <property type="entry name" value="DNA_helicase_ATP-dep_RecQ"/>
</dbReference>
<keyword evidence="7" id="KW-0238">DNA-binding</keyword>
<dbReference type="Proteomes" id="UP000239747">
    <property type="component" value="Unassembled WGS sequence"/>
</dbReference>
<dbReference type="CDD" id="cd17920">
    <property type="entry name" value="DEXHc_RecQ"/>
    <property type="match status" value="1"/>
</dbReference>
<keyword evidence="4" id="KW-0378">Hydrolase</keyword>
<dbReference type="InterPro" id="IPR032284">
    <property type="entry name" value="RecQ_Zn-bd"/>
</dbReference>
<sequence>MNKEAKNILKSTFGFDDYRPQQEAIINAVIDGHDVMALLPTGGGKSLCYQIPGLVRPGICIVISPLVALIKDQVNALKKKGIKATGITGGISYKELDDILDNCIYGQYQFLYLSPERLQQNLVQERISKMRISLIAVDEAHCVSQWGHDFRPAYRDINIIRSLHKEAPIIAVTATATKTVQEDIIKTLELQDVQVYRNSYLRPNISYQITNTTDKNNSFINFYKQHTGSSVTYVRSRKNAIEYSRLLTTNGISSGFFHGGLPNKIKVDTARRWMKNQTQVIVATNAFGMGIDKPDVRTVTHLQLPDSIESYYQETGRAGRDGKDSIAQFFYNINDINHAQNQFIKSLPTVDNIKFVYRKLNNYLRIAMHEGENTTHQLSFSDFARTYSINGMMCYNALLTLDRFSVISLSQSYHRRSNIRFRESGKNIIDFLGNHKDMNAIVQAILRTYGSSTYQNLEINTSIIALRSNTNEQKVIETLQKLEAQELIEANIIDADTQITFLEPRDDDRTINRFSKELAQQNEVKKKKLEQMFYLISQNLKCINVLILRYFGEETQPCGNCSVCKKETPKVSLKDKIKEVLIKKDLNSSDIASLLPQTDKNSIVEALRLLLELGKVSLQKNQKYHWNG</sequence>
<dbReference type="Pfam" id="PF00271">
    <property type="entry name" value="Helicase_C"/>
    <property type="match status" value="1"/>
</dbReference>
<feature type="domain" description="Helicase C-terminal" evidence="14">
    <location>
        <begin position="218"/>
        <end position="372"/>
    </location>
</feature>
<evidence type="ECO:0000256" key="8">
    <source>
        <dbReference type="ARBA" id="ARBA00023235"/>
    </source>
</evidence>
<name>A0A2S7UEB2_9FLAO</name>
<dbReference type="EC" id="5.6.2.4" evidence="10"/>
<dbReference type="SMART" id="SM00487">
    <property type="entry name" value="DEXDc"/>
    <property type="match status" value="1"/>
</dbReference>
<dbReference type="GO" id="GO:0009378">
    <property type="term" value="F:four-way junction helicase activity"/>
    <property type="evidence" value="ECO:0007669"/>
    <property type="project" value="TreeGrafter"/>
</dbReference>
<dbReference type="Pfam" id="PF16124">
    <property type="entry name" value="RecQ_Zn_bind"/>
    <property type="match status" value="1"/>
</dbReference>
<evidence type="ECO:0000256" key="1">
    <source>
        <dbReference type="ARBA" id="ARBA00005446"/>
    </source>
</evidence>
<dbReference type="PROSITE" id="PS51192">
    <property type="entry name" value="HELICASE_ATP_BIND_1"/>
    <property type="match status" value="1"/>
</dbReference>
<dbReference type="PROSITE" id="PS51194">
    <property type="entry name" value="HELICASE_CTER"/>
    <property type="match status" value="1"/>
</dbReference>